<sequence>MKRYLVWAVLITLIFSMLLLTACDTDESQQQTGVEVEFGNPKHRKAPTYKAPKYKAPSTSGRRR</sequence>
<name>A0A7J0CFP6_9ACTN</name>
<dbReference type="Proteomes" id="UP000498980">
    <property type="component" value="Unassembled WGS sequence"/>
</dbReference>
<dbReference type="PROSITE" id="PS51257">
    <property type="entry name" value="PROKAR_LIPOPROTEIN"/>
    <property type="match status" value="1"/>
</dbReference>
<reference evidence="3 5" key="1">
    <citation type="submission" date="2020-05" db="EMBL/GenBank/DDBJ databases">
        <title>Whole genome shotgun sequence of Streptomyces fulvorobeus NBRC 15897.</title>
        <authorList>
            <person name="Komaki H."/>
            <person name="Tamura T."/>
        </authorList>
    </citation>
    <scope>NUCLEOTIDE SEQUENCE [LARGE SCALE GENOMIC DNA]</scope>
    <source>
        <strain evidence="3 5">NBRC 15897</strain>
    </source>
</reference>
<feature type="chain" id="PRO_5038255626" description="Lipoprotein" evidence="2">
    <location>
        <begin position="23"/>
        <end position="64"/>
    </location>
</feature>
<evidence type="ECO:0000313" key="5">
    <source>
        <dbReference type="Proteomes" id="UP000498980"/>
    </source>
</evidence>
<evidence type="ECO:0000313" key="6">
    <source>
        <dbReference type="Proteomes" id="UP000530403"/>
    </source>
</evidence>
<evidence type="ECO:0000256" key="1">
    <source>
        <dbReference type="SAM" id="MobiDB-lite"/>
    </source>
</evidence>
<keyword evidence="2" id="KW-0732">Signal</keyword>
<feature type="compositionally biased region" description="Low complexity" evidence="1">
    <location>
        <begin position="48"/>
        <end position="57"/>
    </location>
</feature>
<evidence type="ECO:0000256" key="2">
    <source>
        <dbReference type="SAM" id="SignalP"/>
    </source>
</evidence>
<gene>
    <name evidence="4" type="ORF">HEB29_005230</name>
    <name evidence="3" type="ORF">Sfulv_55440</name>
</gene>
<dbReference type="EMBL" id="JACCCF010000001">
    <property type="protein sequence ID" value="NYE44219.1"/>
    <property type="molecule type" value="Genomic_DNA"/>
</dbReference>
<organism evidence="3 5">
    <name type="scientific">Streptomyces fulvorobeus</name>
    <dbReference type="NCBI Taxonomy" id="284028"/>
    <lineage>
        <taxon>Bacteria</taxon>
        <taxon>Bacillati</taxon>
        <taxon>Actinomycetota</taxon>
        <taxon>Actinomycetes</taxon>
        <taxon>Kitasatosporales</taxon>
        <taxon>Streptomycetaceae</taxon>
        <taxon>Streptomyces</taxon>
    </lineage>
</organism>
<evidence type="ECO:0000313" key="4">
    <source>
        <dbReference type="EMBL" id="NYE44219.1"/>
    </source>
</evidence>
<protein>
    <recommendedName>
        <fullName evidence="7">Lipoprotein</fullName>
    </recommendedName>
</protein>
<dbReference type="Proteomes" id="UP000530403">
    <property type="component" value="Unassembled WGS sequence"/>
</dbReference>
<reference evidence="4 6" key="2">
    <citation type="submission" date="2020-07" db="EMBL/GenBank/DDBJ databases">
        <title>Sequencing the genomes of 1000 actinobacteria strains.</title>
        <authorList>
            <person name="Klenk H.-P."/>
        </authorList>
    </citation>
    <scope>NUCLEOTIDE SEQUENCE [LARGE SCALE GENOMIC DNA]</scope>
    <source>
        <strain evidence="4 6">DSM 41455</strain>
    </source>
</reference>
<evidence type="ECO:0008006" key="7">
    <source>
        <dbReference type="Google" id="ProtNLM"/>
    </source>
</evidence>
<dbReference type="AlphaFoldDB" id="A0A7J0CFP6"/>
<comment type="caution">
    <text evidence="3">The sequence shown here is derived from an EMBL/GenBank/DDBJ whole genome shotgun (WGS) entry which is preliminary data.</text>
</comment>
<dbReference type="RefSeq" id="WP_173316956.1">
    <property type="nucleotide sequence ID" value="NZ_BAAAUE010000022.1"/>
</dbReference>
<feature type="region of interest" description="Disordered" evidence="1">
    <location>
        <begin position="30"/>
        <end position="64"/>
    </location>
</feature>
<dbReference type="EMBL" id="BLWC01000001">
    <property type="protein sequence ID" value="GFN00734.1"/>
    <property type="molecule type" value="Genomic_DNA"/>
</dbReference>
<accession>A0A7J0CFP6</accession>
<feature type="signal peptide" evidence="2">
    <location>
        <begin position="1"/>
        <end position="22"/>
    </location>
</feature>
<proteinExistence type="predicted"/>
<keyword evidence="5" id="KW-1185">Reference proteome</keyword>
<evidence type="ECO:0000313" key="3">
    <source>
        <dbReference type="EMBL" id="GFN00734.1"/>
    </source>
</evidence>